<organism evidence="1">
    <name type="scientific">uncultured Caudovirales phage</name>
    <dbReference type="NCBI Taxonomy" id="2100421"/>
    <lineage>
        <taxon>Viruses</taxon>
        <taxon>Duplodnaviria</taxon>
        <taxon>Heunggongvirae</taxon>
        <taxon>Uroviricota</taxon>
        <taxon>Caudoviricetes</taxon>
        <taxon>Peduoviridae</taxon>
        <taxon>Maltschvirus</taxon>
        <taxon>Maltschvirus maltsch</taxon>
    </lineage>
</organism>
<evidence type="ECO:0000313" key="1">
    <source>
        <dbReference type="EMBL" id="CAB4163097.1"/>
    </source>
</evidence>
<name>A0A6J5NVT1_9CAUD</name>
<proteinExistence type="predicted"/>
<reference evidence="1" key="1">
    <citation type="submission" date="2020-04" db="EMBL/GenBank/DDBJ databases">
        <authorList>
            <person name="Chiriac C."/>
            <person name="Salcher M."/>
            <person name="Ghai R."/>
            <person name="Kavagutti S V."/>
        </authorList>
    </citation>
    <scope>NUCLEOTIDE SEQUENCE</scope>
</reference>
<accession>A0A6J5NVT1</accession>
<gene>
    <name evidence="1" type="ORF">UFOVP805_8</name>
</gene>
<dbReference type="EMBL" id="LR796742">
    <property type="protein sequence ID" value="CAB4163097.1"/>
    <property type="molecule type" value="Genomic_DNA"/>
</dbReference>
<sequence>MPIIDADDLRAVLGVSDSMYSDAYLDQIIASAELVLLPLLTAYTSAIDSYEIKDDKINFITTRANLFVQGQSVVVTGCGDYDATYTVDARTSNVYAFAASVDAANTVITPVIPAGLAVLDGSSAAEIYANNPAIKNALLGLSTDIFQAIIAPGSNIEGVDFAQTIYRTGRSMINRQFGLLAPFIDTETIAQ</sequence>
<protein>
    <submittedName>
        <fullName evidence="1">Uncharacterized protein</fullName>
    </submittedName>
</protein>